<accession>A0A6J7EFJ2</accession>
<evidence type="ECO:0000256" key="4">
    <source>
        <dbReference type="ARBA" id="ARBA00023002"/>
    </source>
</evidence>
<dbReference type="EMBL" id="CAEZZP010000082">
    <property type="protein sequence ID" value="CAB4777873.1"/>
    <property type="molecule type" value="Genomic_DNA"/>
</dbReference>
<dbReference type="EMBL" id="CAFBLJ010000140">
    <property type="protein sequence ID" value="CAB4882087.1"/>
    <property type="molecule type" value="Genomic_DNA"/>
</dbReference>
<dbReference type="EMBL" id="CAFAAL010000201">
    <property type="protein sequence ID" value="CAB4817647.1"/>
    <property type="molecule type" value="Genomic_DNA"/>
</dbReference>
<dbReference type="AlphaFoldDB" id="A0A6J7EFJ2"/>
<comment type="cofactor">
    <cofactor evidence="1">
        <name>Fe(2+)</name>
        <dbReference type="ChEBI" id="CHEBI:29033"/>
    </cofactor>
</comment>
<evidence type="ECO:0000313" key="11">
    <source>
        <dbReference type="EMBL" id="CAB5033706.1"/>
    </source>
</evidence>
<dbReference type="InterPro" id="IPR004294">
    <property type="entry name" value="Carotenoid_Oase"/>
</dbReference>
<evidence type="ECO:0000256" key="1">
    <source>
        <dbReference type="ARBA" id="ARBA00001954"/>
    </source>
</evidence>
<comment type="similarity">
    <text evidence="2">Belongs to the carotenoid oxygenase family.</text>
</comment>
<evidence type="ECO:0000256" key="3">
    <source>
        <dbReference type="ARBA" id="ARBA00022723"/>
    </source>
</evidence>
<name>A0A6J7EFJ2_9ZZZZ</name>
<dbReference type="PANTHER" id="PTHR10543:SF89">
    <property type="entry name" value="CAROTENOID 9,10(9',10')-CLEAVAGE DIOXYGENASE 1"/>
    <property type="match status" value="1"/>
</dbReference>
<evidence type="ECO:0000313" key="8">
    <source>
        <dbReference type="EMBL" id="CAB4817647.1"/>
    </source>
</evidence>
<protein>
    <submittedName>
        <fullName evidence="9">Unannotated protein</fullName>
    </submittedName>
</protein>
<evidence type="ECO:0000313" key="7">
    <source>
        <dbReference type="EMBL" id="CAB4777873.1"/>
    </source>
</evidence>
<reference evidence="9" key="1">
    <citation type="submission" date="2020-05" db="EMBL/GenBank/DDBJ databases">
        <authorList>
            <person name="Chiriac C."/>
            <person name="Salcher M."/>
            <person name="Ghai R."/>
            <person name="Kavagutti S V."/>
        </authorList>
    </citation>
    <scope>NUCLEOTIDE SEQUENCE</scope>
</reference>
<keyword evidence="4" id="KW-0560">Oxidoreductase</keyword>
<evidence type="ECO:0000313" key="10">
    <source>
        <dbReference type="EMBL" id="CAB4913572.1"/>
    </source>
</evidence>
<dbReference type="Pfam" id="PF03055">
    <property type="entry name" value="RPE65"/>
    <property type="match status" value="1"/>
</dbReference>
<dbReference type="EMBL" id="CAFBPS010000105">
    <property type="protein sequence ID" value="CAB5033706.1"/>
    <property type="molecule type" value="Genomic_DNA"/>
</dbReference>
<proteinExistence type="inferred from homology"/>
<dbReference type="GO" id="GO:0046872">
    <property type="term" value="F:metal ion binding"/>
    <property type="evidence" value="ECO:0007669"/>
    <property type="project" value="UniProtKB-KW"/>
</dbReference>
<evidence type="ECO:0000256" key="2">
    <source>
        <dbReference type="ARBA" id="ARBA00006787"/>
    </source>
</evidence>
<organism evidence="9">
    <name type="scientific">freshwater metagenome</name>
    <dbReference type="NCBI Taxonomy" id="449393"/>
    <lineage>
        <taxon>unclassified sequences</taxon>
        <taxon>metagenomes</taxon>
        <taxon>ecological metagenomes</taxon>
    </lineage>
</organism>
<keyword evidence="3" id="KW-0479">Metal-binding</keyword>
<evidence type="ECO:0000313" key="9">
    <source>
        <dbReference type="EMBL" id="CAB4882087.1"/>
    </source>
</evidence>
<evidence type="ECO:0000313" key="6">
    <source>
        <dbReference type="EMBL" id="CAB4728743.1"/>
    </source>
</evidence>
<dbReference type="GO" id="GO:0010436">
    <property type="term" value="F:carotenoid dioxygenase activity"/>
    <property type="evidence" value="ECO:0007669"/>
    <property type="project" value="TreeGrafter"/>
</dbReference>
<sequence length="451" mass="50437">MTDMIDRDSEKTPWFLKGNYAPVFNEITDTNLRVTGSIPKSLSGLYVRNGSNPKDGQAGHWFFGDGMVHGIRLEGGQAKWYRNRYVRTPKWEKGLDAMDPETMFDPTASAANTHVLGHAGRIWALEEGHLPWELSRELETIGSEDFGGKLKTAFTAHPKLCPETNELHFFGYSAVAPFLTYHVLDGQGQLVHTADITVPAGTMMHDFMITRDHAIFMDLPVVFNLDKMAEGLPPIGWDDNYGARIGIMPRMGTDKDVRWFNVDPCYVFHPLNAYVDGDEVICDVGRHESMWRGSMDSFEPCYMYRWAFNMKTGAVRETQIDDWAHAFPRVDDRVIGLKHRYGWVAGSRPGATGEMGEPGVVARYDMSDGSKIIHDLGPNAHPGEFVFVQDSASANEDEGYAMGFVYDDATDSTDLVILDASDLAKAPIARVHLPQRVPFGFHGSWVDDSTM</sequence>
<dbReference type="EMBL" id="CAFBMF010000162">
    <property type="protein sequence ID" value="CAB4913572.1"/>
    <property type="molecule type" value="Genomic_DNA"/>
</dbReference>
<keyword evidence="5" id="KW-0408">Iron</keyword>
<evidence type="ECO:0000256" key="5">
    <source>
        <dbReference type="ARBA" id="ARBA00023004"/>
    </source>
</evidence>
<dbReference type="EMBL" id="CAEZYH010000089">
    <property type="protein sequence ID" value="CAB4728743.1"/>
    <property type="molecule type" value="Genomic_DNA"/>
</dbReference>
<gene>
    <name evidence="6" type="ORF">UFOPK2658_01552</name>
    <name evidence="7" type="ORF">UFOPK2880_01233</name>
    <name evidence="8" type="ORF">UFOPK3004_01654</name>
    <name evidence="9" type="ORF">UFOPK3304_01743</name>
    <name evidence="10" type="ORF">UFOPK3494_01679</name>
    <name evidence="11" type="ORF">UFOPK4134_01268</name>
</gene>
<dbReference type="PANTHER" id="PTHR10543">
    <property type="entry name" value="BETA-CAROTENE DIOXYGENASE"/>
    <property type="match status" value="1"/>
</dbReference>
<dbReference type="GO" id="GO:0016121">
    <property type="term" value="P:carotene catabolic process"/>
    <property type="evidence" value="ECO:0007669"/>
    <property type="project" value="TreeGrafter"/>
</dbReference>